<evidence type="ECO:0000313" key="1">
    <source>
        <dbReference type="EMBL" id="KAG5848197.1"/>
    </source>
</evidence>
<gene>
    <name evidence="1" type="ORF">ANANG_G00095900</name>
</gene>
<sequence>MDLFMEKPCLSLRLLTAVPIMHWCRFVIRADCMGGGILRAGRLCVLDRSHRPQAFPARECLKEVTVVVEEHLSCSESGSRSTSGFWKGGLTALLVFLWTLVTGMCLSERQVAPPPCRKPPSEP</sequence>
<dbReference type="EMBL" id="JAFIRN010000005">
    <property type="protein sequence ID" value="KAG5848197.1"/>
    <property type="molecule type" value="Genomic_DNA"/>
</dbReference>
<reference evidence="1" key="1">
    <citation type="submission" date="2021-01" db="EMBL/GenBank/DDBJ databases">
        <title>A chromosome-scale assembly of European eel, Anguilla anguilla.</title>
        <authorList>
            <person name="Henkel C."/>
            <person name="Jong-Raadsen S.A."/>
            <person name="Dufour S."/>
            <person name="Weltzien F.-A."/>
            <person name="Palstra A.P."/>
            <person name="Pelster B."/>
            <person name="Spaink H.P."/>
            <person name="Van Den Thillart G.E."/>
            <person name="Jansen H."/>
            <person name="Zahm M."/>
            <person name="Klopp C."/>
            <person name="Cedric C."/>
            <person name="Louis A."/>
            <person name="Berthelot C."/>
            <person name="Parey E."/>
            <person name="Roest Crollius H."/>
            <person name="Montfort J."/>
            <person name="Robinson-Rechavi M."/>
            <person name="Bucao C."/>
            <person name="Bouchez O."/>
            <person name="Gislard M."/>
            <person name="Lluch J."/>
            <person name="Milhes M."/>
            <person name="Lampietro C."/>
            <person name="Lopez Roques C."/>
            <person name="Donnadieu C."/>
            <person name="Braasch I."/>
            <person name="Desvignes T."/>
            <person name="Postlethwait J."/>
            <person name="Bobe J."/>
            <person name="Guiguen Y."/>
            <person name="Dirks R."/>
        </authorList>
    </citation>
    <scope>NUCLEOTIDE SEQUENCE</scope>
    <source>
        <strain evidence="1">Tag_6206</strain>
        <tissue evidence="1">Liver</tissue>
    </source>
</reference>
<proteinExistence type="predicted"/>
<keyword evidence="2" id="KW-1185">Reference proteome</keyword>
<dbReference type="AlphaFoldDB" id="A0A9D3MHW6"/>
<organism evidence="1 2">
    <name type="scientific">Anguilla anguilla</name>
    <name type="common">European freshwater eel</name>
    <name type="synonym">Muraena anguilla</name>
    <dbReference type="NCBI Taxonomy" id="7936"/>
    <lineage>
        <taxon>Eukaryota</taxon>
        <taxon>Metazoa</taxon>
        <taxon>Chordata</taxon>
        <taxon>Craniata</taxon>
        <taxon>Vertebrata</taxon>
        <taxon>Euteleostomi</taxon>
        <taxon>Actinopterygii</taxon>
        <taxon>Neopterygii</taxon>
        <taxon>Teleostei</taxon>
        <taxon>Anguilliformes</taxon>
        <taxon>Anguillidae</taxon>
        <taxon>Anguilla</taxon>
    </lineage>
</organism>
<evidence type="ECO:0000313" key="2">
    <source>
        <dbReference type="Proteomes" id="UP001044222"/>
    </source>
</evidence>
<accession>A0A9D3MHW6</accession>
<dbReference type="Proteomes" id="UP001044222">
    <property type="component" value="Unassembled WGS sequence"/>
</dbReference>
<protein>
    <submittedName>
        <fullName evidence="1">Uncharacterized protein</fullName>
    </submittedName>
</protein>
<comment type="caution">
    <text evidence="1">The sequence shown here is derived from an EMBL/GenBank/DDBJ whole genome shotgun (WGS) entry which is preliminary data.</text>
</comment>
<name>A0A9D3MHW6_ANGAN</name>